<dbReference type="EMBL" id="CALOZG010000087">
    <property type="protein sequence ID" value="CAH4038325.1"/>
    <property type="molecule type" value="Genomic_DNA"/>
</dbReference>
<name>A0A9P0TUL4_PIEBR</name>
<feature type="compositionally biased region" description="Low complexity" evidence="1">
    <location>
        <begin position="124"/>
        <end position="137"/>
    </location>
</feature>
<feature type="signal peptide" evidence="2">
    <location>
        <begin position="1"/>
        <end position="20"/>
    </location>
</feature>
<feature type="chain" id="PRO_5040107894" description="DUF243 domain-containing protein" evidence="2">
    <location>
        <begin position="21"/>
        <end position="728"/>
    </location>
</feature>
<feature type="compositionally biased region" description="Low complexity" evidence="1">
    <location>
        <begin position="159"/>
        <end position="195"/>
    </location>
</feature>
<dbReference type="OrthoDB" id="6376010at2759"/>
<dbReference type="InterPro" id="IPR004145">
    <property type="entry name" value="DUF243"/>
</dbReference>
<evidence type="ECO:0000256" key="1">
    <source>
        <dbReference type="SAM" id="MobiDB-lite"/>
    </source>
</evidence>
<dbReference type="GO" id="GO:0008010">
    <property type="term" value="F:structural constituent of chitin-based larval cuticle"/>
    <property type="evidence" value="ECO:0007669"/>
    <property type="project" value="TreeGrafter"/>
</dbReference>
<reference evidence="4" key="1">
    <citation type="submission" date="2022-05" db="EMBL/GenBank/DDBJ databases">
        <authorList>
            <person name="Okamura Y."/>
        </authorList>
    </citation>
    <scope>NUCLEOTIDE SEQUENCE</scope>
</reference>
<proteinExistence type="predicted"/>
<keyword evidence="2" id="KW-0732">Signal</keyword>
<gene>
    <name evidence="4" type="ORF">PIBRA_LOCUS13899</name>
</gene>
<evidence type="ECO:0000313" key="5">
    <source>
        <dbReference type="Proteomes" id="UP001152562"/>
    </source>
</evidence>
<dbReference type="AlphaFoldDB" id="A0A9P0TUL4"/>
<dbReference type="SMART" id="SM00690">
    <property type="entry name" value="DM5"/>
    <property type="match status" value="1"/>
</dbReference>
<evidence type="ECO:0000313" key="4">
    <source>
        <dbReference type="EMBL" id="CAH4038325.1"/>
    </source>
</evidence>
<dbReference type="Pfam" id="PF03103">
    <property type="entry name" value="DUF243"/>
    <property type="match status" value="1"/>
</dbReference>
<organism evidence="4 5">
    <name type="scientific">Pieris brassicae</name>
    <name type="common">White butterfly</name>
    <name type="synonym">Large white butterfly</name>
    <dbReference type="NCBI Taxonomy" id="7116"/>
    <lineage>
        <taxon>Eukaryota</taxon>
        <taxon>Metazoa</taxon>
        <taxon>Ecdysozoa</taxon>
        <taxon>Arthropoda</taxon>
        <taxon>Hexapoda</taxon>
        <taxon>Insecta</taxon>
        <taxon>Pterygota</taxon>
        <taxon>Neoptera</taxon>
        <taxon>Endopterygota</taxon>
        <taxon>Lepidoptera</taxon>
        <taxon>Glossata</taxon>
        <taxon>Ditrysia</taxon>
        <taxon>Papilionoidea</taxon>
        <taxon>Pieridae</taxon>
        <taxon>Pierinae</taxon>
        <taxon>Pieris</taxon>
    </lineage>
</organism>
<comment type="caution">
    <text evidence="4">The sequence shown here is derived from an EMBL/GenBank/DDBJ whole genome shotgun (WGS) entry which is preliminary data.</text>
</comment>
<dbReference type="GO" id="GO:0040003">
    <property type="term" value="P:chitin-based cuticle development"/>
    <property type="evidence" value="ECO:0007669"/>
    <property type="project" value="TreeGrafter"/>
</dbReference>
<accession>A0A9P0TUL4</accession>
<evidence type="ECO:0000256" key="2">
    <source>
        <dbReference type="SAM" id="SignalP"/>
    </source>
</evidence>
<feature type="region of interest" description="Disordered" evidence="1">
    <location>
        <begin position="700"/>
        <end position="728"/>
    </location>
</feature>
<dbReference type="GO" id="GO:0062129">
    <property type="term" value="C:chitin-based extracellular matrix"/>
    <property type="evidence" value="ECO:0007669"/>
    <property type="project" value="TreeGrafter"/>
</dbReference>
<dbReference type="PANTHER" id="PTHR31927:SF13">
    <property type="entry name" value="TWEEDLEBETA"/>
    <property type="match status" value="1"/>
</dbReference>
<sequence length="728" mass="75375">MISIWVVTTIMLAMAGTISAGYEYNVPNPVFGPYSAQGSSSTGYARPGSNYKASSNLGFNSAFGNYGNYGASTGIGSGLTSTGYPTGSYVQSGSSLSSDSNKKYLSGAGSSYNSGYYQTGSVSTPGSGSGYYQTGSGSTAGSGSGYQTGSGSNTGSGSGYYQTGSGTNTGSGSNFNVHGSSQSNHNSGSAFGTGSNNNYGSTGSFGSNNYGPSSGHQLTEYQTTFESTSDTSGLDKIGSHYESASAANQFQSSNQYHSAAKQEYYIQNSQQPTQVFKHFYVLSAPEEPEPVRQRQPIVLPPTQKHYKIIFIKAPSQPAPSPQIITVPQQNEEKTIVYVLVKKPEDVKNIALPKFESKAPTKPEVFFIKYNDKSDSQALIDNIVSDYNKGGVKASFSNLNGKGATYTATGPTSTSEDTSGSLDSILHSEQSLVVGGSDTSSQFNEGSTLLNNKDASIETGSGTNLQSTSNSATGSIYVPFKSTETSSSYNSYDSAIKPTGNFPSVNNDVISSTSDSAVKTIDNRFNSEIVASNINQDAGETFAAVVNDESSSVSSIISNSNLESSTFDASSGLDTTLPNYAPSNLYGSSIVKGSGNGLGSSTTFGAGGNSGSNAATSLGTELGYNSVTSYNSYNTVKPSVSFGTNYNNLDSSSGSGAVGSEKYSSSSGFGSSVSSANTYHQNSLPYNSFGSTTANVLPSGTQSSFDSSLVSPSQGVPHETYGPPKFKVF</sequence>
<feature type="domain" description="DUF243" evidence="3">
    <location>
        <begin position="273"/>
        <end position="372"/>
    </location>
</feature>
<protein>
    <recommendedName>
        <fullName evidence="3">DUF243 domain-containing protein</fullName>
    </recommendedName>
</protein>
<feature type="compositionally biased region" description="Gly residues" evidence="1">
    <location>
        <begin position="138"/>
        <end position="158"/>
    </location>
</feature>
<dbReference type="PANTHER" id="PTHR31927">
    <property type="entry name" value="FI07246P-RELATED-RELATED"/>
    <property type="match status" value="1"/>
</dbReference>
<evidence type="ECO:0000259" key="3">
    <source>
        <dbReference type="SMART" id="SM00690"/>
    </source>
</evidence>
<dbReference type="Proteomes" id="UP001152562">
    <property type="component" value="Unassembled WGS sequence"/>
</dbReference>
<feature type="compositionally biased region" description="Polar residues" evidence="1">
    <location>
        <begin position="700"/>
        <end position="713"/>
    </location>
</feature>
<feature type="region of interest" description="Disordered" evidence="1">
    <location>
        <begin position="124"/>
        <end position="195"/>
    </location>
</feature>
<keyword evidence="5" id="KW-1185">Reference proteome</keyword>